<feature type="compositionally biased region" description="Basic and acidic residues" evidence="1">
    <location>
        <begin position="101"/>
        <end position="110"/>
    </location>
</feature>
<reference evidence="3" key="1">
    <citation type="journal article" date="2023" name="Plant J.">
        <title>Genome sequences and population genomics provide insights into the demographic history, inbreeding, and mutation load of two 'living fossil' tree species of Dipteronia.</title>
        <authorList>
            <person name="Feng Y."/>
            <person name="Comes H.P."/>
            <person name="Chen J."/>
            <person name="Zhu S."/>
            <person name="Lu R."/>
            <person name="Zhang X."/>
            <person name="Li P."/>
            <person name="Qiu J."/>
            <person name="Olsen K.M."/>
            <person name="Qiu Y."/>
        </authorList>
    </citation>
    <scope>NUCLEOTIDE SEQUENCE</scope>
    <source>
        <strain evidence="3">KIB01</strain>
    </source>
</reference>
<evidence type="ECO:0000313" key="3">
    <source>
        <dbReference type="EMBL" id="KAK2663023.1"/>
    </source>
</evidence>
<keyword evidence="2" id="KW-0812">Transmembrane</keyword>
<dbReference type="AlphaFoldDB" id="A0AAD9XQ65"/>
<keyword evidence="2" id="KW-1133">Transmembrane helix</keyword>
<accession>A0AAD9XQ65</accession>
<evidence type="ECO:0000256" key="1">
    <source>
        <dbReference type="SAM" id="MobiDB-lite"/>
    </source>
</evidence>
<feature type="region of interest" description="Disordered" evidence="1">
    <location>
        <begin position="87"/>
        <end position="110"/>
    </location>
</feature>
<comment type="caution">
    <text evidence="3">The sequence shown here is derived from an EMBL/GenBank/DDBJ whole genome shotgun (WGS) entry which is preliminary data.</text>
</comment>
<proteinExistence type="predicted"/>
<gene>
    <name evidence="3" type="ORF">Ddye_001597</name>
</gene>
<sequence>MSSFSDLLFKLIVHSLISFSNLLMSSSKVCHLIITFRLSSFTSLVVLFFFFSSSDLLQRDKASKVQFVQSVDLAFFKASKMEIDHNVGSMEGNESSDSGSEDLRAKFKPE</sequence>
<name>A0AAD9XQ65_9ROSI</name>
<keyword evidence="2" id="KW-0472">Membrane</keyword>
<dbReference type="Proteomes" id="UP001280121">
    <property type="component" value="Unassembled WGS sequence"/>
</dbReference>
<feature type="compositionally biased region" description="Low complexity" evidence="1">
    <location>
        <begin position="88"/>
        <end position="98"/>
    </location>
</feature>
<protein>
    <submittedName>
        <fullName evidence="3">Uncharacterized protein</fullName>
    </submittedName>
</protein>
<feature type="transmembrane region" description="Helical" evidence="2">
    <location>
        <begin position="32"/>
        <end position="51"/>
    </location>
</feature>
<organism evidence="3 4">
    <name type="scientific">Dipteronia dyeriana</name>
    <dbReference type="NCBI Taxonomy" id="168575"/>
    <lineage>
        <taxon>Eukaryota</taxon>
        <taxon>Viridiplantae</taxon>
        <taxon>Streptophyta</taxon>
        <taxon>Embryophyta</taxon>
        <taxon>Tracheophyta</taxon>
        <taxon>Spermatophyta</taxon>
        <taxon>Magnoliopsida</taxon>
        <taxon>eudicotyledons</taxon>
        <taxon>Gunneridae</taxon>
        <taxon>Pentapetalae</taxon>
        <taxon>rosids</taxon>
        <taxon>malvids</taxon>
        <taxon>Sapindales</taxon>
        <taxon>Sapindaceae</taxon>
        <taxon>Hippocastanoideae</taxon>
        <taxon>Acereae</taxon>
        <taxon>Dipteronia</taxon>
    </lineage>
</organism>
<evidence type="ECO:0000313" key="4">
    <source>
        <dbReference type="Proteomes" id="UP001280121"/>
    </source>
</evidence>
<evidence type="ECO:0000256" key="2">
    <source>
        <dbReference type="SAM" id="Phobius"/>
    </source>
</evidence>
<keyword evidence="4" id="KW-1185">Reference proteome</keyword>
<dbReference type="EMBL" id="JANJYI010000001">
    <property type="protein sequence ID" value="KAK2663023.1"/>
    <property type="molecule type" value="Genomic_DNA"/>
</dbReference>